<dbReference type="GO" id="GO:0008664">
    <property type="term" value="F:RNA 2',3'-cyclic 3'-phosphodiesterase activity"/>
    <property type="evidence" value="ECO:0007669"/>
    <property type="project" value="UniProtKB-EC"/>
</dbReference>
<protein>
    <recommendedName>
        <fullName evidence="2">RNA 2',3'-cyclic phosphodiesterase</fullName>
        <shortName evidence="2">RNA 2',3'-CPDase</shortName>
        <ecNumber evidence="2">3.1.4.58</ecNumber>
    </recommendedName>
</protein>
<organism evidence="3 4">
    <name type="scientific">Ligaoa zhengdingensis</name>
    <dbReference type="NCBI Taxonomy" id="2763658"/>
    <lineage>
        <taxon>Bacteria</taxon>
        <taxon>Bacillati</taxon>
        <taxon>Bacillota</taxon>
        <taxon>Clostridia</taxon>
        <taxon>Eubacteriales</taxon>
        <taxon>Oscillospiraceae</taxon>
        <taxon>Ligaoa</taxon>
    </lineage>
</organism>
<accession>A0A926E014</accession>
<dbReference type="HAMAP" id="MF_01940">
    <property type="entry name" value="RNA_CPDase"/>
    <property type="match status" value="1"/>
</dbReference>
<dbReference type="Gene3D" id="3.90.1140.10">
    <property type="entry name" value="Cyclic phosphodiesterase"/>
    <property type="match status" value="1"/>
</dbReference>
<gene>
    <name evidence="3" type="primary">thpR</name>
    <name evidence="3" type="ORF">H8711_08270</name>
</gene>
<dbReference type="Proteomes" id="UP000653127">
    <property type="component" value="Unassembled WGS sequence"/>
</dbReference>
<feature type="active site" description="Proton donor" evidence="2">
    <location>
        <position position="40"/>
    </location>
</feature>
<feature type="active site" description="Proton acceptor" evidence="2">
    <location>
        <position position="121"/>
    </location>
</feature>
<evidence type="ECO:0000256" key="2">
    <source>
        <dbReference type="HAMAP-Rule" id="MF_01940"/>
    </source>
</evidence>
<sequence length="182" mass="20259">MRLFVAILLDDPVKTGLCRAIDALRGQAMSGNFTRRENLHLTLAFLGETSRVEQAKQAVDAVSAGPFALRLAGFGRFERRGGDICWMGIQRCPELEELHRQLTGALRTAGFALEERAFRPHLTLGREVLFAGPFPRGALEQTVPPLEQAVAEIHLMKSERIGGRLTYTSIFRRSLRGEEGTR</sequence>
<comment type="caution">
    <text evidence="3">The sequence shown here is derived from an EMBL/GenBank/DDBJ whole genome shotgun (WGS) entry which is preliminary data.</text>
</comment>
<comment type="catalytic activity">
    <reaction evidence="2">
        <text>a 3'-end 2',3'-cyclophospho-ribonucleotide-RNA + H2O = a 3'-end 2'-phospho-ribonucleotide-RNA + H(+)</text>
        <dbReference type="Rhea" id="RHEA:11828"/>
        <dbReference type="Rhea" id="RHEA-COMP:10464"/>
        <dbReference type="Rhea" id="RHEA-COMP:17353"/>
        <dbReference type="ChEBI" id="CHEBI:15377"/>
        <dbReference type="ChEBI" id="CHEBI:15378"/>
        <dbReference type="ChEBI" id="CHEBI:83064"/>
        <dbReference type="ChEBI" id="CHEBI:173113"/>
        <dbReference type="EC" id="3.1.4.58"/>
    </reaction>
</comment>
<feature type="short sequence motif" description="HXTX 2" evidence="2">
    <location>
        <begin position="121"/>
        <end position="124"/>
    </location>
</feature>
<comment type="similarity">
    <text evidence="2">Belongs to the 2H phosphoesterase superfamily. ThpR family.</text>
</comment>
<comment type="function">
    <text evidence="2">Hydrolyzes RNA 2',3'-cyclic phosphodiester to an RNA 2'-phosphomonoester.</text>
</comment>
<dbReference type="EMBL" id="JACRST010000011">
    <property type="protein sequence ID" value="MBC8546927.1"/>
    <property type="molecule type" value="Genomic_DNA"/>
</dbReference>
<proteinExistence type="inferred from homology"/>
<dbReference type="NCBIfam" id="TIGR02258">
    <property type="entry name" value="2_5_ligase"/>
    <property type="match status" value="1"/>
</dbReference>
<evidence type="ECO:0000256" key="1">
    <source>
        <dbReference type="ARBA" id="ARBA00022801"/>
    </source>
</evidence>
<dbReference type="InterPro" id="IPR004175">
    <property type="entry name" value="RNA_CPDase"/>
</dbReference>
<feature type="short sequence motif" description="HXTX 1" evidence="2">
    <location>
        <begin position="40"/>
        <end position="43"/>
    </location>
</feature>
<name>A0A926E014_9FIRM</name>
<dbReference type="PANTHER" id="PTHR35561">
    <property type="entry name" value="RNA 2',3'-CYCLIC PHOSPHODIESTERASE"/>
    <property type="match status" value="1"/>
</dbReference>
<dbReference type="SUPFAM" id="SSF55144">
    <property type="entry name" value="LigT-like"/>
    <property type="match status" value="1"/>
</dbReference>
<reference evidence="3" key="1">
    <citation type="submission" date="2020-08" db="EMBL/GenBank/DDBJ databases">
        <title>Genome public.</title>
        <authorList>
            <person name="Liu C."/>
            <person name="Sun Q."/>
        </authorList>
    </citation>
    <scope>NUCLEOTIDE SEQUENCE</scope>
    <source>
        <strain evidence="3">NSJ-31</strain>
    </source>
</reference>
<keyword evidence="1 2" id="KW-0378">Hydrolase</keyword>
<dbReference type="AlphaFoldDB" id="A0A926E014"/>
<dbReference type="EC" id="3.1.4.58" evidence="2"/>
<dbReference type="Pfam" id="PF13563">
    <property type="entry name" value="2_5_RNA_ligase2"/>
    <property type="match status" value="1"/>
</dbReference>
<evidence type="ECO:0000313" key="4">
    <source>
        <dbReference type="Proteomes" id="UP000653127"/>
    </source>
</evidence>
<dbReference type="InterPro" id="IPR009097">
    <property type="entry name" value="Cyclic_Pdiesterase"/>
</dbReference>
<dbReference type="RefSeq" id="WP_249283004.1">
    <property type="nucleotide sequence ID" value="NZ_JACRST010000011.1"/>
</dbReference>
<evidence type="ECO:0000313" key="3">
    <source>
        <dbReference type="EMBL" id="MBC8546927.1"/>
    </source>
</evidence>
<dbReference type="GO" id="GO:0004113">
    <property type="term" value="F:2',3'-cyclic-nucleotide 3'-phosphodiesterase activity"/>
    <property type="evidence" value="ECO:0007669"/>
    <property type="project" value="InterPro"/>
</dbReference>
<dbReference type="PANTHER" id="PTHR35561:SF1">
    <property type="entry name" value="RNA 2',3'-CYCLIC PHOSPHODIESTERASE"/>
    <property type="match status" value="1"/>
</dbReference>
<keyword evidence="4" id="KW-1185">Reference proteome</keyword>